<feature type="compositionally biased region" description="Polar residues" evidence="1">
    <location>
        <begin position="14"/>
        <end position="39"/>
    </location>
</feature>
<organism evidence="2 3">
    <name type="scientific">Schizopora paradoxa</name>
    <dbReference type="NCBI Taxonomy" id="27342"/>
    <lineage>
        <taxon>Eukaryota</taxon>
        <taxon>Fungi</taxon>
        <taxon>Dikarya</taxon>
        <taxon>Basidiomycota</taxon>
        <taxon>Agaricomycotina</taxon>
        <taxon>Agaricomycetes</taxon>
        <taxon>Hymenochaetales</taxon>
        <taxon>Schizoporaceae</taxon>
        <taxon>Schizopora</taxon>
    </lineage>
</organism>
<feature type="region of interest" description="Disordered" evidence="1">
    <location>
        <begin position="104"/>
        <end position="128"/>
    </location>
</feature>
<feature type="region of interest" description="Disordered" evidence="1">
    <location>
        <begin position="386"/>
        <end position="456"/>
    </location>
</feature>
<dbReference type="InParanoid" id="A0A0H2SDC3"/>
<keyword evidence="3" id="KW-1185">Reference proteome</keyword>
<evidence type="ECO:0000313" key="3">
    <source>
        <dbReference type="Proteomes" id="UP000053477"/>
    </source>
</evidence>
<feature type="compositionally biased region" description="Low complexity" evidence="1">
    <location>
        <begin position="60"/>
        <end position="72"/>
    </location>
</feature>
<feature type="region of interest" description="Disordered" evidence="1">
    <location>
        <begin position="11"/>
        <end position="82"/>
    </location>
</feature>
<dbReference type="Proteomes" id="UP000053477">
    <property type="component" value="Unassembled WGS sequence"/>
</dbReference>
<dbReference type="AlphaFoldDB" id="A0A0H2SDC3"/>
<gene>
    <name evidence="2" type="ORF">SCHPADRAFT_286190</name>
</gene>
<dbReference type="EMBL" id="KQ085936">
    <property type="protein sequence ID" value="KLO14936.1"/>
    <property type="molecule type" value="Genomic_DNA"/>
</dbReference>
<protein>
    <submittedName>
        <fullName evidence="2">Uncharacterized protein</fullName>
    </submittedName>
</protein>
<evidence type="ECO:0000313" key="2">
    <source>
        <dbReference type="EMBL" id="KLO14936.1"/>
    </source>
</evidence>
<evidence type="ECO:0000256" key="1">
    <source>
        <dbReference type="SAM" id="MobiDB-lite"/>
    </source>
</evidence>
<name>A0A0H2SDC3_9AGAM</name>
<feature type="compositionally biased region" description="Polar residues" evidence="1">
    <location>
        <begin position="329"/>
        <end position="350"/>
    </location>
</feature>
<feature type="compositionally biased region" description="Low complexity" evidence="1">
    <location>
        <begin position="111"/>
        <end position="125"/>
    </location>
</feature>
<accession>A0A0H2SDC3</accession>
<feature type="compositionally biased region" description="Polar residues" evidence="1">
    <location>
        <begin position="414"/>
        <end position="438"/>
    </location>
</feature>
<feature type="region of interest" description="Disordered" evidence="1">
    <location>
        <begin position="327"/>
        <end position="351"/>
    </location>
</feature>
<sequence length="456" mass="48784">MVACDCPACYPLDSESTTGWSTERVSGHSFRTSECQASTPKGPPAPFKYVESVKNSRAEPTSPSQQSSQPIPLHGGSSLSTCRTAESSIKLVIKEDMPMLKDEDLIKERSAAQSSSSSHGAFGASKDSLKQFQDNSKVDVTLLKAIDLSKELGAHQSSCSWEPSEMSTSLSASSSSHLLGVTVNSGYDSSSLTDMALTLEGNMGSVQSASSEGFSKTMELTKECNAEILPLQVKKKSRQTLSRSASSVHAEDASKESLAVSLLVNERVSLLKDTVLPSGLLSKSGSSLCSPPKTAEVDSVEFFRNPSRYKDMSLLTGTSMPCGHENPMDVSSSSAHIRTAQSTDGSQFSSKLHRISAKRNLTTLSTAAAAGPSSLQSLVREMDDFIPIPEPSTPKRRSSLKVHSVRKTDRALGGSSSNSLQVEDSSGISFSQQPTSTPREARRDRKGKRREFVLSP</sequence>
<feature type="compositionally biased region" description="Basic residues" evidence="1">
    <location>
        <begin position="394"/>
        <end position="405"/>
    </location>
</feature>
<proteinExistence type="predicted"/>
<reference evidence="2 3" key="1">
    <citation type="submission" date="2015-04" db="EMBL/GenBank/DDBJ databases">
        <title>Complete genome sequence of Schizopora paradoxa KUC8140, a cosmopolitan wood degrader in East Asia.</title>
        <authorList>
            <consortium name="DOE Joint Genome Institute"/>
            <person name="Min B."/>
            <person name="Park H."/>
            <person name="Jang Y."/>
            <person name="Kim J.-J."/>
            <person name="Kim K.H."/>
            <person name="Pangilinan J."/>
            <person name="Lipzen A."/>
            <person name="Riley R."/>
            <person name="Grigoriev I.V."/>
            <person name="Spatafora J.W."/>
            <person name="Choi I.-G."/>
        </authorList>
    </citation>
    <scope>NUCLEOTIDE SEQUENCE [LARGE SCALE GENOMIC DNA]</scope>
    <source>
        <strain evidence="2 3">KUC8140</strain>
    </source>
</reference>